<evidence type="ECO:0000313" key="2">
    <source>
        <dbReference type="EMBL" id="MXQ06322.1"/>
    </source>
</evidence>
<evidence type="ECO:0000259" key="1">
    <source>
        <dbReference type="Pfam" id="PF03446"/>
    </source>
</evidence>
<keyword evidence="3" id="KW-1185">Reference proteome</keyword>
<evidence type="ECO:0000313" key="3">
    <source>
        <dbReference type="Proteomes" id="UP000480350"/>
    </source>
</evidence>
<dbReference type="Gene3D" id="3.40.50.720">
    <property type="entry name" value="NAD(P)-binding Rossmann-like Domain"/>
    <property type="match status" value="1"/>
</dbReference>
<accession>A0A7C9IFS5</accession>
<organism evidence="2 3">
    <name type="scientific">Kangsaoukella pontilimi</name>
    <dbReference type="NCBI Taxonomy" id="2691042"/>
    <lineage>
        <taxon>Bacteria</taxon>
        <taxon>Pseudomonadati</taxon>
        <taxon>Pseudomonadota</taxon>
        <taxon>Alphaproteobacteria</taxon>
        <taxon>Rhodobacterales</taxon>
        <taxon>Paracoccaceae</taxon>
        <taxon>Kangsaoukella</taxon>
    </lineage>
</organism>
<gene>
    <name evidence="2" type="ORF">GQ651_00540</name>
</gene>
<reference evidence="2 3" key="1">
    <citation type="submission" date="2019-12" db="EMBL/GenBank/DDBJ databases">
        <authorList>
            <person name="Lee S.D."/>
        </authorList>
    </citation>
    <scope>NUCLEOTIDE SEQUENCE [LARGE SCALE GENOMIC DNA]</scope>
    <source>
        <strain evidence="2 3">GH1-50</strain>
    </source>
</reference>
<dbReference type="SUPFAM" id="SSF51735">
    <property type="entry name" value="NAD(P)-binding Rossmann-fold domains"/>
    <property type="match status" value="1"/>
</dbReference>
<dbReference type="InterPro" id="IPR006115">
    <property type="entry name" value="6PGDH_NADP-bd"/>
</dbReference>
<feature type="domain" description="6-phosphogluconate dehydrogenase NADP-binding" evidence="1">
    <location>
        <begin position="5"/>
        <end position="80"/>
    </location>
</feature>
<reference evidence="2 3" key="2">
    <citation type="submission" date="2020-03" db="EMBL/GenBank/DDBJ databases">
        <title>Kangsaoukella pontilimi gen. nov., sp. nov., a new member of the family Rhodobacteraceae isolated from a tidal mudflat.</title>
        <authorList>
            <person name="Kim I.S."/>
        </authorList>
    </citation>
    <scope>NUCLEOTIDE SEQUENCE [LARGE SCALE GENOMIC DNA]</scope>
    <source>
        <strain evidence="2 3">GH1-50</strain>
    </source>
</reference>
<dbReference type="EMBL" id="WUPT01000001">
    <property type="protein sequence ID" value="MXQ06322.1"/>
    <property type="molecule type" value="Genomic_DNA"/>
</dbReference>
<dbReference type="RefSeq" id="WP_160762270.1">
    <property type="nucleotide sequence ID" value="NZ_WUPT01000001.1"/>
</dbReference>
<dbReference type="AlphaFoldDB" id="A0A7C9IFS5"/>
<sequence>MSRTVAILGLGRAGGEWARDMLDAGWRVRVFDPEPQPSGLSGLKPKSFERTGTISGCVAAADWVIVAVPDRLELMQKIIQRAQAEAPETAIVAVLSETHEVDAIQGCAIRPGRVIHVRRQDGGGFDLNVTQRNDDAFRRDAVLALSALSAVRTIGADYVPPIPRDFAASA</sequence>
<dbReference type="Pfam" id="PF03446">
    <property type="entry name" value="NAD_binding_2"/>
    <property type="match status" value="1"/>
</dbReference>
<dbReference type="InterPro" id="IPR036291">
    <property type="entry name" value="NAD(P)-bd_dom_sf"/>
</dbReference>
<protein>
    <recommendedName>
        <fullName evidence="1">6-phosphogluconate dehydrogenase NADP-binding domain-containing protein</fullName>
    </recommendedName>
</protein>
<proteinExistence type="predicted"/>
<dbReference type="Proteomes" id="UP000480350">
    <property type="component" value="Unassembled WGS sequence"/>
</dbReference>
<name>A0A7C9IFS5_9RHOB</name>
<dbReference type="GO" id="GO:0050661">
    <property type="term" value="F:NADP binding"/>
    <property type="evidence" value="ECO:0007669"/>
    <property type="project" value="InterPro"/>
</dbReference>
<comment type="caution">
    <text evidence="2">The sequence shown here is derived from an EMBL/GenBank/DDBJ whole genome shotgun (WGS) entry which is preliminary data.</text>
</comment>